<sequence length="161" mass="17820">MNAKTPEKTEHLAQCSCGHVTYSVQGPPLLRGYCHCTICQEFNQAECADISIYRARDVELPNPALISFQAYRPPPAVQRGVCLHCKKPAIEVMAIFPLPKFIIIPTLNLPSDCHIDPALHIFYQSRASDINDTLPKVNGYLPSQLALGGKLLSALIHSHFK</sequence>
<dbReference type="Proteomes" id="UP000435877">
    <property type="component" value="Unassembled WGS sequence"/>
</dbReference>
<accession>A0A5S9QT37</accession>
<evidence type="ECO:0000313" key="9">
    <source>
        <dbReference type="Proteomes" id="UP000435877"/>
    </source>
</evidence>
<dbReference type="PANTHER" id="PTHR33337">
    <property type="entry name" value="GFA DOMAIN-CONTAINING PROTEIN"/>
    <property type="match status" value="1"/>
</dbReference>
<dbReference type="EMBL" id="CACSIK010000003">
    <property type="protein sequence ID" value="CAA0110137.1"/>
    <property type="molecule type" value="Genomic_DNA"/>
</dbReference>
<protein>
    <recommendedName>
        <fullName evidence="5">CENP-V/GFA domain-containing protein</fullName>
    </recommendedName>
</protein>
<evidence type="ECO:0000313" key="7">
    <source>
        <dbReference type="EMBL" id="CAA0118012.1"/>
    </source>
</evidence>
<dbReference type="Proteomes" id="UP000439591">
    <property type="component" value="Unassembled WGS sequence"/>
</dbReference>
<dbReference type="InterPro" id="IPR006913">
    <property type="entry name" value="CENP-V/GFA"/>
</dbReference>
<keyword evidence="3" id="KW-0862">Zinc</keyword>
<dbReference type="PANTHER" id="PTHR33337:SF40">
    <property type="entry name" value="CENP-V_GFA DOMAIN-CONTAINING PROTEIN-RELATED"/>
    <property type="match status" value="1"/>
</dbReference>
<evidence type="ECO:0000256" key="2">
    <source>
        <dbReference type="ARBA" id="ARBA00022723"/>
    </source>
</evidence>
<evidence type="ECO:0000256" key="3">
    <source>
        <dbReference type="ARBA" id="ARBA00022833"/>
    </source>
</evidence>
<dbReference type="Gene3D" id="3.90.1590.10">
    <property type="entry name" value="glutathione-dependent formaldehyde- activating enzyme (gfa)"/>
    <property type="match status" value="1"/>
</dbReference>
<dbReference type="RefSeq" id="WP_159269873.1">
    <property type="nucleotide sequence ID" value="NZ_CACSIK010000003.1"/>
</dbReference>
<dbReference type="GO" id="GO:0046872">
    <property type="term" value="F:metal ion binding"/>
    <property type="evidence" value="ECO:0007669"/>
    <property type="project" value="UniProtKB-KW"/>
</dbReference>
<feature type="domain" description="CENP-V/GFA" evidence="5">
    <location>
        <begin position="13"/>
        <end position="124"/>
    </location>
</feature>
<dbReference type="GO" id="GO:0016846">
    <property type="term" value="F:carbon-sulfur lyase activity"/>
    <property type="evidence" value="ECO:0007669"/>
    <property type="project" value="InterPro"/>
</dbReference>
<keyword evidence="9" id="KW-1185">Reference proteome</keyword>
<organism evidence="8 10">
    <name type="scientific">Zhongshania aliphaticivorans</name>
    <dbReference type="NCBI Taxonomy" id="1470434"/>
    <lineage>
        <taxon>Bacteria</taxon>
        <taxon>Pseudomonadati</taxon>
        <taxon>Pseudomonadota</taxon>
        <taxon>Gammaproteobacteria</taxon>
        <taxon>Cellvibrionales</taxon>
        <taxon>Spongiibacteraceae</taxon>
        <taxon>Zhongshania</taxon>
    </lineage>
</organism>
<keyword evidence="2" id="KW-0479">Metal-binding</keyword>
<gene>
    <name evidence="6" type="ORF">IHBHHGIJ_03169</name>
    <name evidence="7" type="ORF">KFEGEMFD_03382</name>
    <name evidence="8" type="ORF">KFEGEMFD_03914</name>
</gene>
<dbReference type="InterPro" id="IPR011057">
    <property type="entry name" value="Mss4-like_sf"/>
</dbReference>
<dbReference type="Pfam" id="PF04828">
    <property type="entry name" value="GFA"/>
    <property type="match status" value="1"/>
</dbReference>
<evidence type="ECO:0000313" key="6">
    <source>
        <dbReference type="EMBL" id="CAA0110137.1"/>
    </source>
</evidence>
<evidence type="ECO:0000313" key="10">
    <source>
        <dbReference type="Proteomes" id="UP000439591"/>
    </source>
</evidence>
<keyword evidence="4" id="KW-0456">Lyase</keyword>
<proteinExistence type="inferred from homology"/>
<evidence type="ECO:0000256" key="4">
    <source>
        <dbReference type="ARBA" id="ARBA00023239"/>
    </source>
</evidence>
<name>A0A5S9QT37_9GAMM</name>
<dbReference type="EMBL" id="CACSIM010000006">
    <property type="protein sequence ID" value="CAA0118012.1"/>
    <property type="molecule type" value="Genomic_DNA"/>
</dbReference>
<dbReference type="AlphaFoldDB" id="A0A5S9QT37"/>
<dbReference type="OrthoDB" id="4188830at2"/>
<reference evidence="9 10" key="1">
    <citation type="submission" date="2019-11" db="EMBL/GenBank/DDBJ databases">
        <authorList>
            <person name="Holert J."/>
        </authorList>
    </citation>
    <scope>NUCLEOTIDE SEQUENCE [LARGE SCALE GENOMIC DNA]</scope>
    <source>
        <strain evidence="8">BC3_2A</strain>
        <strain evidence="6">SB11_1A</strain>
    </source>
</reference>
<evidence type="ECO:0000259" key="5">
    <source>
        <dbReference type="Pfam" id="PF04828"/>
    </source>
</evidence>
<dbReference type="EMBL" id="CACSIM010000008">
    <property type="protein sequence ID" value="CAA0121910.1"/>
    <property type="molecule type" value="Genomic_DNA"/>
</dbReference>
<evidence type="ECO:0000313" key="8">
    <source>
        <dbReference type="EMBL" id="CAA0121910.1"/>
    </source>
</evidence>
<comment type="similarity">
    <text evidence="1">Belongs to the Gfa family.</text>
</comment>
<dbReference type="SUPFAM" id="SSF51316">
    <property type="entry name" value="Mss4-like"/>
    <property type="match status" value="1"/>
</dbReference>
<evidence type="ECO:0000256" key="1">
    <source>
        <dbReference type="ARBA" id="ARBA00005495"/>
    </source>
</evidence>